<proteinExistence type="predicted"/>
<name>C8VIA0_EMENI</name>
<feature type="coiled-coil region" evidence="1">
    <location>
        <begin position="74"/>
        <end position="122"/>
    </location>
</feature>
<dbReference type="HOGENOM" id="CLU_852657_0_0_1"/>
<gene>
    <name evidence="2" type="ORF">ANIA_10385</name>
</gene>
<sequence>MSKASKKPRKSGASRDETEALADYLARLAPFVDDGENPTATRTARRALRHYTVERQNFLFSLGLDSNMSFPQALNRAVNIVHQLDDDLDEARKEIEELAQNVSELVKKNDELQTTNSVLEDAHDTLAQDKKDIEMVATNRERQLDTECAETNKFREKYYVVAEELLRRDKERYEAKALVEKFNELWTDIFKGWEDVCGSRADRRFKYGVSGVWKHLCDNIWCPDMPLPSNKAADLIRRYCPPVAGHKNADFQTRVRGIVDQAGDLRNELENSQFTVHINPALVRLEQDPYLSPTVVIFTSFGFAESLGYCNVPGTHPEANSRDAAV</sequence>
<organism evidence="2 3">
    <name type="scientific">Emericella nidulans (strain FGSC A4 / ATCC 38163 / CBS 112.46 / NRRL 194 / M139)</name>
    <name type="common">Aspergillus nidulans</name>
    <dbReference type="NCBI Taxonomy" id="227321"/>
    <lineage>
        <taxon>Eukaryota</taxon>
        <taxon>Fungi</taxon>
        <taxon>Dikarya</taxon>
        <taxon>Ascomycota</taxon>
        <taxon>Pezizomycotina</taxon>
        <taxon>Eurotiomycetes</taxon>
        <taxon>Eurotiomycetidae</taxon>
        <taxon>Eurotiales</taxon>
        <taxon>Aspergillaceae</taxon>
        <taxon>Aspergillus</taxon>
        <taxon>Aspergillus subgen. Nidulantes</taxon>
    </lineage>
</organism>
<dbReference type="VEuPathDB" id="FungiDB:AN10385"/>
<accession>C8VIA0</accession>
<reference evidence="3" key="1">
    <citation type="journal article" date="2005" name="Nature">
        <title>Sequencing of Aspergillus nidulans and comparative analysis with A. fumigatus and A. oryzae.</title>
        <authorList>
            <person name="Galagan J.E."/>
            <person name="Calvo S.E."/>
            <person name="Cuomo C."/>
            <person name="Ma L.J."/>
            <person name="Wortman J.R."/>
            <person name="Batzoglou S."/>
            <person name="Lee S.I."/>
            <person name="Basturkmen M."/>
            <person name="Spevak C.C."/>
            <person name="Clutterbuck J."/>
            <person name="Kapitonov V."/>
            <person name="Jurka J."/>
            <person name="Scazzocchio C."/>
            <person name="Farman M."/>
            <person name="Butler J."/>
            <person name="Purcell S."/>
            <person name="Harris S."/>
            <person name="Braus G.H."/>
            <person name="Draht O."/>
            <person name="Busch S."/>
            <person name="D'Enfert C."/>
            <person name="Bouchier C."/>
            <person name="Goldman G.H."/>
            <person name="Bell-Pedersen D."/>
            <person name="Griffiths-Jones S."/>
            <person name="Doonan J.H."/>
            <person name="Yu J."/>
            <person name="Vienken K."/>
            <person name="Pain A."/>
            <person name="Freitag M."/>
            <person name="Selker E.U."/>
            <person name="Archer D.B."/>
            <person name="Penalva M.A."/>
            <person name="Oakley B.R."/>
            <person name="Momany M."/>
            <person name="Tanaka T."/>
            <person name="Kumagai T."/>
            <person name="Asai K."/>
            <person name="Machida M."/>
            <person name="Nierman W.C."/>
            <person name="Denning D.W."/>
            <person name="Caddick M."/>
            <person name="Hynes M."/>
            <person name="Paoletti M."/>
            <person name="Fischer R."/>
            <person name="Miller B."/>
            <person name="Dyer P."/>
            <person name="Sachs M.S."/>
            <person name="Osmani S.A."/>
            <person name="Birren B.W."/>
        </authorList>
    </citation>
    <scope>NUCLEOTIDE SEQUENCE [LARGE SCALE GENOMIC DNA]</scope>
    <source>
        <strain evidence="3">FGSC A4 / ATCC 38163 / CBS 112.46 / NRRL 194 / M139</strain>
    </source>
</reference>
<evidence type="ECO:0000256" key="1">
    <source>
        <dbReference type="SAM" id="Coils"/>
    </source>
</evidence>
<evidence type="ECO:0000313" key="3">
    <source>
        <dbReference type="Proteomes" id="UP000000560"/>
    </source>
</evidence>
<keyword evidence="3" id="KW-1185">Reference proteome</keyword>
<dbReference type="EMBL" id="BN001306">
    <property type="protein sequence ID" value="CBF83184.1"/>
    <property type="molecule type" value="Genomic_DNA"/>
</dbReference>
<dbReference type="KEGG" id="ani:ANIA_10385"/>
<protein>
    <submittedName>
        <fullName evidence="2">Uncharacterized protein</fullName>
    </submittedName>
</protein>
<dbReference type="AlphaFoldDB" id="C8VIA0"/>
<dbReference type="InParanoid" id="C8VIA0"/>
<dbReference type="GeneID" id="74896376"/>
<dbReference type="Proteomes" id="UP000000560">
    <property type="component" value="Chromosome VI"/>
</dbReference>
<reference evidence="3" key="2">
    <citation type="journal article" date="2009" name="Fungal Genet. Biol.">
        <title>The 2008 update of the Aspergillus nidulans genome annotation: a community effort.</title>
        <authorList>
            <person name="Wortman J.R."/>
            <person name="Gilsenan J.M."/>
            <person name="Joardar V."/>
            <person name="Deegan J."/>
            <person name="Clutterbuck J."/>
            <person name="Andersen M.R."/>
            <person name="Archer D."/>
            <person name="Bencina M."/>
            <person name="Braus G."/>
            <person name="Coutinho P."/>
            <person name="von Dohren H."/>
            <person name="Doonan J."/>
            <person name="Driessen A.J."/>
            <person name="Durek P."/>
            <person name="Espeso E."/>
            <person name="Fekete E."/>
            <person name="Flipphi M."/>
            <person name="Estrada C.G."/>
            <person name="Geysens S."/>
            <person name="Goldman G."/>
            <person name="de Groot P.W."/>
            <person name="Hansen K."/>
            <person name="Harris S.D."/>
            <person name="Heinekamp T."/>
            <person name="Helmstaedt K."/>
            <person name="Henrissat B."/>
            <person name="Hofmann G."/>
            <person name="Homan T."/>
            <person name="Horio T."/>
            <person name="Horiuchi H."/>
            <person name="James S."/>
            <person name="Jones M."/>
            <person name="Karaffa L."/>
            <person name="Karanyi Z."/>
            <person name="Kato M."/>
            <person name="Keller N."/>
            <person name="Kelly D.E."/>
            <person name="Kiel J.A."/>
            <person name="Kim J.M."/>
            <person name="van der Klei I.J."/>
            <person name="Klis F.M."/>
            <person name="Kovalchuk A."/>
            <person name="Krasevec N."/>
            <person name="Kubicek C.P."/>
            <person name="Liu B."/>
            <person name="Maccabe A."/>
            <person name="Meyer V."/>
            <person name="Mirabito P."/>
            <person name="Miskei M."/>
            <person name="Mos M."/>
            <person name="Mullins J."/>
            <person name="Nelson D.R."/>
            <person name="Nielsen J."/>
            <person name="Oakley B.R."/>
            <person name="Osmani S.A."/>
            <person name="Pakula T."/>
            <person name="Paszewski A."/>
            <person name="Paulsen I."/>
            <person name="Pilsyk S."/>
            <person name="Pocsi I."/>
            <person name="Punt P.J."/>
            <person name="Ram A.F."/>
            <person name="Ren Q."/>
            <person name="Robellet X."/>
            <person name="Robson G."/>
            <person name="Seiboth B."/>
            <person name="van Solingen P."/>
            <person name="Specht T."/>
            <person name="Sun J."/>
            <person name="Taheri-Talesh N."/>
            <person name="Takeshita N."/>
            <person name="Ussery D."/>
            <person name="vanKuyk P.A."/>
            <person name="Visser H."/>
            <person name="van de Vondervoort P.J."/>
            <person name="de Vries R.P."/>
            <person name="Walton J."/>
            <person name="Xiang X."/>
            <person name="Xiong Y."/>
            <person name="Zeng A.P."/>
            <person name="Brandt B.W."/>
            <person name="Cornell M.J."/>
            <person name="van den Hondel C.A."/>
            <person name="Visser J."/>
            <person name="Oliver S.G."/>
            <person name="Turner G."/>
        </authorList>
    </citation>
    <scope>GENOME REANNOTATION</scope>
    <source>
        <strain evidence="3">FGSC A4 / ATCC 38163 / CBS 112.46 / NRRL 194 / M139</strain>
    </source>
</reference>
<dbReference type="eggNOG" id="ENOG502T5Q9">
    <property type="taxonomic scope" value="Eukaryota"/>
</dbReference>
<keyword evidence="1" id="KW-0175">Coiled coil</keyword>
<evidence type="ECO:0000313" key="2">
    <source>
        <dbReference type="EMBL" id="CBF83184.1"/>
    </source>
</evidence>
<dbReference type="RefSeq" id="XP_050468434.1">
    <property type="nucleotide sequence ID" value="XM_050612522.1"/>
</dbReference>